<dbReference type="EMBL" id="CAUDLI010000004">
    <property type="protein sequence ID" value="CAJ0879097.1"/>
    <property type="molecule type" value="Genomic_DNA"/>
</dbReference>
<feature type="region of interest" description="Disordered" evidence="1">
    <location>
        <begin position="50"/>
        <end position="79"/>
    </location>
</feature>
<dbReference type="Proteomes" id="UP001190491">
    <property type="component" value="Unassembled WGS sequence"/>
</dbReference>
<evidence type="ECO:0000313" key="2">
    <source>
        <dbReference type="EMBL" id="CAJ0867996.1"/>
    </source>
</evidence>
<feature type="compositionally biased region" description="Low complexity" evidence="1">
    <location>
        <begin position="52"/>
        <end position="65"/>
    </location>
</feature>
<dbReference type="SUPFAM" id="SSF49899">
    <property type="entry name" value="Concanavalin A-like lectins/glucanases"/>
    <property type="match status" value="1"/>
</dbReference>
<dbReference type="RefSeq" id="WP_316857142.1">
    <property type="nucleotide sequence ID" value="NZ_CAUDKO010000004.1"/>
</dbReference>
<name>A0AAD2BX79_9RALS</name>
<evidence type="ECO:0000313" key="3">
    <source>
        <dbReference type="EMBL" id="CAJ0879097.1"/>
    </source>
</evidence>
<protein>
    <recommendedName>
        <fullName evidence="6">Cell wall protein</fullName>
    </recommendedName>
</protein>
<dbReference type="EMBL" id="CAUDKO010000004">
    <property type="protein sequence ID" value="CAJ0867996.1"/>
    <property type="molecule type" value="Genomic_DNA"/>
</dbReference>
<dbReference type="PANTHER" id="PTHR43143">
    <property type="entry name" value="METALLOPHOSPHOESTERASE, CALCINEURIN SUPERFAMILY"/>
    <property type="match status" value="1"/>
</dbReference>
<evidence type="ECO:0000313" key="5">
    <source>
        <dbReference type="Proteomes" id="UP001190491"/>
    </source>
</evidence>
<dbReference type="SUPFAM" id="SSF56300">
    <property type="entry name" value="Metallo-dependent phosphatases"/>
    <property type="match status" value="1"/>
</dbReference>
<dbReference type="InterPro" id="IPR029052">
    <property type="entry name" value="Metallo-depent_PP-like"/>
</dbReference>
<evidence type="ECO:0008006" key="6">
    <source>
        <dbReference type="Google" id="ProtNLM"/>
    </source>
</evidence>
<reference evidence="2 4" key="1">
    <citation type="submission" date="2023-07" db="EMBL/GenBank/DDBJ databases">
        <authorList>
            <person name="Peeters C."/>
        </authorList>
    </citation>
    <scope>NUCLEOTIDE SEQUENCE</scope>
    <source>
        <strain evidence="3 4">LMG 32965</strain>
        <strain evidence="2">R-77567</strain>
    </source>
</reference>
<dbReference type="Pfam" id="PF13385">
    <property type="entry name" value="Laminin_G_3"/>
    <property type="match status" value="1"/>
</dbReference>
<gene>
    <name evidence="3" type="ORF">R77564_02451</name>
    <name evidence="2" type="ORF">R77567_02164</name>
</gene>
<evidence type="ECO:0000256" key="1">
    <source>
        <dbReference type="SAM" id="MobiDB-lite"/>
    </source>
</evidence>
<dbReference type="InterPro" id="IPR013320">
    <property type="entry name" value="ConA-like_dom_sf"/>
</dbReference>
<keyword evidence="4" id="KW-1185">Reference proteome</keyword>
<organism evidence="2 5">
    <name type="scientific">Ralstonia flatus</name>
    <dbReference type="NCBI Taxonomy" id="3058601"/>
    <lineage>
        <taxon>Bacteria</taxon>
        <taxon>Pseudomonadati</taxon>
        <taxon>Pseudomonadota</taxon>
        <taxon>Betaproteobacteria</taxon>
        <taxon>Burkholderiales</taxon>
        <taxon>Burkholderiaceae</taxon>
        <taxon>Ralstonia</taxon>
    </lineage>
</organism>
<proteinExistence type="predicted"/>
<dbReference type="AlphaFoldDB" id="A0AAD2BX79"/>
<accession>A0AAD2BX79</accession>
<dbReference type="Gene3D" id="3.60.21.10">
    <property type="match status" value="1"/>
</dbReference>
<dbReference type="Gene3D" id="2.60.120.200">
    <property type="match status" value="1"/>
</dbReference>
<dbReference type="Proteomes" id="UP001189792">
    <property type="component" value="Unassembled WGS sequence"/>
</dbReference>
<evidence type="ECO:0000313" key="4">
    <source>
        <dbReference type="Proteomes" id="UP001189792"/>
    </source>
</evidence>
<dbReference type="InterPro" id="IPR051918">
    <property type="entry name" value="STPP_CPPED1"/>
</dbReference>
<dbReference type="PANTHER" id="PTHR43143:SF5">
    <property type="entry name" value="SECRETED PROTEIN"/>
    <property type="match status" value="1"/>
</dbReference>
<sequence length="767" mass="82019">MSMKSRADQQPVTLDDLAAVPELKRRQLLRMMLASTAVGLSGTLGGCGGGDASDASTGSTSTGTGTSPGAGNPGTGTPAPKMVSSFTLAALPDTQFYPRYASAKMGELYQKNYPTINPQFDNPFKSQTQWIAQNAKALKLAFTTHLGDIVDQSWYYTSEGSAPWSASTDLLSNSQLSNGTVTKEWELASQAMQVLEKANCNYSICAGNHDIGAIGSSMQWGPDWGVGVSGFDNTDGYQDGGSHRQGLLEPYLKVFPTARAQQQSTFGGCHGSGFHEYHVFQAEGNQFLVLSMSWRASDDAIAWANSVIAKNPGIPVILICHQLAGIGSDGVTATDTAYSSYLWDKLIKNNDQIFMAVSGHYHGACKMTKKNAAGNDVIFMVVDYQMAYMGGNGLMRLFEFDLTNNRIVASSFSPWVPVKPEASLTPFDSAWLTADNQNFSIDIDFAKRFAGFNPGFKTAAGSVSGSLTDVAKGLILANYHNPPQVAGKPASGPNDYPVVPNTLAHWRFYNTAAAEGQALSPYQPGFQIKDASVPGDTTAGANPISLNTWMGGQPGDLVWSKDHHPLSSAPGSLQFKNANQTRSSYFTTDTTSPLNVQTFANGYTIESFLKIDSAWTAQNNAWMGILYRLGARSAATGVSWPGDVDQGDTMAMFAFSNLMEFQWEVIPTDNTQNLACWSGGVSAGQWLHVAIVNDGKGSTTMYVEGAPILRNNSGMDGIRYVASNQQMAIGCAQYGGSMGNGFFGSLGEMRIVGAPLPPSQWLTARAS</sequence>
<comment type="caution">
    <text evidence="2">The sequence shown here is derived from an EMBL/GenBank/DDBJ whole genome shotgun (WGS) entry which is preliminary data.</text>
</comment>